<gene>
    <name evidence="1" type="ORF">SAMN05421740_104240</name>
</gene>
<dbReference type="PANTHER" id="PTHR14097:SF8">
    <property type="entry name" value="NAD(P)-BINDING DOMAIN-CONTAINING PROTEIN"/>
    <property type="match status" value="1"/>
</dbReference>
<dbReference type="Proteomes" id="UP000198916">
    <property type="component" value="Unassembled WGS sequence"/>
</dbReference>
<sequence length="209" mass="23148">MVGEGVLLECLANPLVTDVLSVSRRPCGRTHAKLKEFIVSDFLKLKPDDAHFKGYDACFFCAGISSVGLKEADYTRITFDTTVHFANVVLAQSPAAVFTYVSGAGTDSTEKGRSMWARVKGKTENTLASMPFRRVYNFRPAFMKATEGQVHLLPLYKYISWMYPLLKAIIPSGVSTLQEVALAMIQLVDRDFPKTIITVKDIKELAKSA</sequence>
<dbReference type="SUPFAM" id="SSF51735">
    <property type="entry name" value="NAD(P)-binding Rossmann-fold domains"/>
    <property type="match status" value="1"/>
</dbReference>
<evidence type="ECO:0000313" key="1">
    <source>
        <dbReference type="EMBL" id="SEL31621.1"/>
    </source>
</evidence>
<dbReference type="PANTHER" id="PTHR14097">
    <property type="entry name" value="OXIDOREDUCTASE HTATIP2"/>
    <property type="match status" value="1"/>
</dbReference>
<dbReference type="Gene3D" id="3.40.50.720">
    <property type="entry name" value="NAD(P)-binding Rossmann-like Domain"/>
    <property type="match status" value="1"/>
</dbReference>
<evidence type="ECO:0000313" key="2">
    <source>
        <dbReference type="Proteomes" id="UP000198916"/>
    </source>
</evidence>
<proteinExistence type="predicted"/>
<keyword evidence="2" id="KW-1185">Reference proteome</keyword>
<dbReference type="EMBL" id="FNZR01000004">
    <property type="protein sequence ID" value="SEL31621.1"/>
    <property type="molecule type" value="Genomic_DNA"/>
</dbReference>
<protein>
    <recommendedName>
        <fullName evidence="3">NAD dependent epimerase/dehydratase family protein</fullName>
    </recommendedName>
</protein>
<organism evidence="1 2">
    <name type="scientific">Parapedobacter koreensis</name>
    <dbReference type="NCBI Taxonomy" id="332977"/>
    <lineage>
        <taxon>Bacteria</taxon>
        <taxon>Pseudomonadati</taxon>
        <taxon>Bacteroidota</taxon>
        <taxon>Sphingobacteriia</taxon>
        <taxon>Sphingobacteriales</taxon>
        <taxon>Sphingobacteriaceae</taxon>
        <taxon>Parapedobacter</taxon>
    </lineage>
</organism>
<evidence type="ECO:0008006" key="3">
    <source>
        <dbReference type="Google" id="ProtNLM"/>
    </source>
</evidence>
<accession>A0A1H7P754</accession>
<dbReference type="AlphaFoldDB" id="A0A1H7P754"/>
<dbReference type="InterPro" id="IPR036291">
    <property type="entry name" value="NAD(P)-bd_dom_sf"/>
</dbReference>
<name>A0A1H7P754_9SPHI</name>
<dbReference type="STRING" id="332977.SAMN05421740_104240"/>
<reference evidence="2" key="1">
    <citation type="submission" date="2016-10" db="EMBL/GenBank/DDBJ databases">
        <authorList>
            <person name="Varghese N."/>
            <person name="Submissions S."/>
        </authorList>
    </citation>
    <scope>NUCLEOTIDE SEQUENCE [LARGE SCALE GENOMIC DNA]</scope>
    <source>
        <strain evidence="2">Jip14</strain>
    </source>
</reference>